<reference evidence="6 7" key="1">
    <citation type="submission" date="2020-08" db="EMBL/GenBank/DDBJ databases">
        <authorList>
            <person name="Liu C."/>
            <person name="Sun Q."/>
        </authorList>
    </citation>
    <scope>NUCLEOTIDE SEQUENCE [LARGE SCALE GENOMIC DNA]</scope>
    <source>
        <strain evidence="6 7">NSJ-59</strain>
    </source>
</reference>
<dbReference type="Pfam" id="PF17953">
    <property type="entry name" value="Csm4_C"/>
    <property type="match status" value="1"/>
</dbReference>
<protein>
    <recommendedName>
        <fullName evidence="2">CRISPR system Cms protein Csm4</fullName>
    </recommendedName>
</protein>
<evidence type="ECO:0000256" key="3">
    <source>
        <dbReference type="ARBA" id="ARBA00022884"/>
    </source>
</evidence>
<dbReference type="InterPro" id="IPR040932">
    <property type="entry name" value="Csm4_C"/>
</dbReference>
<organism evidence="6 7">
    <name type="scientific">Megasphaera hominis</name>
    <dbReference type="NCBI Taxonomy" id="159836"/>
    <lineage>
        <taxon>Bacteria</taxon>
        <taxon>Bacillati</taxon>
        <taxon>Bacillota</taxon>
        <taxon>Negativicutes</taxon>
        <taxon>Veillonellales</taxon>
        <taxon>Veillonellaceae</taxon>
        <taxon>Megasphaera</taxon>
    </lineage>
</organism>
<proteinExistence type="inferred from homology"/>
<feature type="domain" description="Csm4 C-terminal" evidence="5">
    <location>
        <begin position="246"/>
        <end position="334"/>
    </location>
</feature>
<dbReference type="Proteomes" id="UP000606870">
    <property type="component" value="Unassembled WGS sequence"/>
</dbReference>
<evidence type="ECO:0000259" key="5">
    <source>
        <dbReference type="Pfam" id="PF17953"/>
    </source>
</evidence>
<keyword evidence="7" id="KW-1185">Reference proteome</keyword>
<evidence type="ECO:0000256" key="4">
    <source>
        <dbReference type="ARBA" id="ARBA00023118"/>
    </source>
</evidence>
<dbReference type="EMBL" id="JACOGK010000053">
    <property type="protein sequence ID" value="MBC3537946.1"/>
    <property type="molecule type" value="Genomic_DNA"/>
</dbReference>
<keyword evidence="4" id="KW-0051">Antiviral defense</keyword>
<evidence type="ECO:0000256" key="1">
    <source>
        <dbReference type="ARBA" id="ARBA00005772"/>
    </source>
</evidence>
<dbReference type="RefSeq" id="WP_186504514.1">
    <property type="nucleotide sequence ID" value="NZ_JACOGK010000053.1"/>
</dbReference>
<evidence type="ECO:0000313" key="7">
    <source>
        <dbReference type="Proteomes" id="UP000606870"/>
    </source>
</evidence>
<sequence>MRYYIYSLKFLTPVHFGNTADGGTLENVALSFSSDSFFSALCNEAVIAPEFLQSFIMAIKEGAIRLSSLFPYLDREEETGQWEYYVPRPIRMEARPVVLRSFQETKQEATRRKAMKKVAYVRASFLAEAKEKHTEDEMLDLPEFGAFETLGKVNRRVDPGLPYFVSTYRFAPQAGLYFIAAFDETADALEEPFDALMEQLGYSGIGGERSSGCGKFELADDKEELYAGECIYDDTEAIMTMLTAEKADYYMNVSSLVPTAEEVASMAEGTYKLRKRSGFVSSPQLTNFVKRNSYYSILEGSCFTQPLSGKVLEISVPGLSHPVYRNGQGLCMGVKRHD</sequence>
<dbReference type="NCBIfam" id="TIGR01903">
    <property type="entry name" value="cas5_csm4"/>
    <property type="match status" value="1"/>
</dbReference>
<keyword evidence="3" id="KW-0694">RNA-binding</keyword>
<accession>A0ABR6VKX7</accession>
<evidence type="ECO:0000256" key="2">
    <source>
        <dbReference type="ARBA" id="ARBA00016109"/>
    </source>
</evidence>
<evidence type="ECO:0000313" key="6">
    <source>
        <dbReference type="EMBL" id="MBC3537946.1"/>
    </source>
</evidence>
<name>A0ABR6VKX7_9FIRM</name>
<dbReference type="InterPro" id="IPR005510">
    <property type="entry name" value="Csm4"/>
</dbReference>
<comment type="similarity">
    <text evidence="1">Belongs to the CRISPR-associated Csm4 family.</text>
</comment>
<comment type="caution">
    <text evidence="6">The sequence shown here is derived from an EMBL/GenBank/DDBJ whole genome shotgun (WGS) entry which is preliminary data.</text>
</comment>
<gene>
    <name evidence="6" type="primary">csm4</name>
    <name evidence="6" type="ORF">H8J70_11920</name>
</gene>